<dbReference type="CDD" id="cd06529">
    <property type="entry name" value="S24_LexA-like"/>
    <property type="match status" value="1"/>
</dbReference>
<reference evidence="8" key="1">
    <citation type="journal article" date="2019" name="Int. J. Syst. Evol. Microbiol.">
        <title>The Global Catalogue of Microorganisms (GCM) 10K type strain sequencing project: providing services to taxonomists for standard genome sequencing and annotation.</title>
        <authorList>
            <consortium name="The Broad Institute Genomics Platform"/>
            <consortium name="The Broad Institute Genome Sequencing Center for Infectious Disease"/>
            <person name="Wu L."/>
            <person name="Ma J."/>
        </authorList>
    </citation>
    <scope>NUCLEOTIDE SEQUENCE [LARGE SCALE GENOMIC DNA]</scope>
    <source>
        <strain evidence="8">CGMCC 1.12449</strain>
    </source>
</reference>
<dbReference type="PANTHER" id="PTHR40661:SF3">
    <property type="entry name" value="FELS-1 PROPHAGE TRANSCRIPTIONAL REGULATOR"/>
    <property type="match status" value="1"/>
</dbReference>
<dbReference type="PANTHER" id="PTHR40661">
    <property type="match status" value="1"/>
</dbReference>
<dbReference type="EMBL" id="JBHUEL010000010">
    <property type="protein sequence ID" value="MFD1767405.1"/>
    <property type="molecule type" value="Genomic_DNA"/>
</dbReference>
<evidence type="ECO:0000256" key="4">
    <source>
        <dbReference type="ARBA" id="ARBA00023125"/>
    </source>
</evidence>
<dbReference type="Proteomes" id="UP001597215">
    <property type="component" value="Unassembled WGS sequence"/>
</dbReference>
<keyword evidence="4" id="KW-0238">DNA-binding</keyword>
<evidence type="ECO:0000256" key="2">
    <source>
        <dbReference type="ARBA" id="ARBA00022801"/>
    </source>
</evidence>
<proteinExistence type="predicted"/>
<comment type="caution">
    <text evidence="7">The sequence shown here is derived from an EMBL/GenBank/DDBJ whole genome shotgun (WGS) entry which is preliminary data.</text>
</comment>
<keyword evidence="8" id="KW-1185">Reference proteome</keyword>
<keyword evidence="1" id="KW-0645">Protease</keyword>
<feature type="domain" description="Peptidase S24/S26A/S26B/S26C" evidence="6">
    <location>
        <begin position="89"/>
        <end position="207"/>
    </location>
</feature>
<evidence type="ECO:0000256" key="3">
    <source>
        <dbReference type="ARBA" id="ARBA00023015"/>
    </source>
</evidence>
<evidence type="ECO:0000313" key="8">
    <source>
        <dbReference type="Proteomes" id="UP001597215"/>
    </source>
</evidence>
<gene>
    <name evidence="7" type="ORF">ACFSAG_11205</name>
</gene>
<protein>
    <submittedName>
        <fullName evidence="7">Helix-turn-helix transcriptional regulator</fullName>
    </submittedName>
</protein>
<dbReference type="InterPro" id="IPR039418">
    <property type="entry name" value="LexA-like"/>
</dbReference>
<keyword evidence="3" id="KW-0805">Transcription regulation</keyword>
<keyword evidence="2" id="KW-0378">Hydrolase</keyword>
<dbReference type="PROSITE" id="PS00501">
    <property type="entry name" value="SPASE_I_1"/>
    <property type="match status" value="1"/>
</dbReference>
<organism evidence="7 8">
    <name type="scientific">Sphingorhabdus buctiana</name>
    <dbReference type="NCBI Taxonomy" id="1508805"/>
    <lineage>
        <taxon>Bacteria</taxon>
        <taxon>Pseudomonadati</taxon>
        <taxon>Pseudomonadota</taxon>
        <taxon>Alphaproteobacteria</taxon>
        <taxon>Sphingomonadales</taxon>
        <taxon>Sphingomonadaceae</taxon>
        <taxon>Sphingorhabdus</taxon>
    </lineage>
</organism>
<name>A0ABW4MEQ3_9SPHN</name>
<dbReference type="InterPro" id="IPR015927">
    <property type="entry name" value="Peptidase_S24_S26A/B/C"/>
</dbReference>
<dbReference type="InterPro" id="IPR036286">
    <property type="entry name" value="LexA/Signal_pep-like_sf"/>
</dbReference>
<dbReference type="Pfam" id="PF00717">
    <property type="entry name" value="Peptidase_S24"/>
    <property type="match status" value="1"/>
</dbReference>
<dbReference type="SUPFAM" id="SSF51306">
    <property type="entry name" value="LexA/Signal peptidase"/>
    <property type="match status" value="1"/>
</dbReference>
<evidence type="ECO:0000313" key="7">
    <source>
        <dbReference type="EMBL" id="MFD1767405.1"/>
    </source>
</evidence>
<evidence type="ECO:0000256" key="5">
    <source>
        <dbReference type="ARBA" id="ARBA00023163"/>
    </source>
</evidence>
<dbReference type="RefSeq" id="WP_381514757.1">
    <property type="nucleotide sequence ID" value="NZ_JBHUEL010000010.1"/>
</dbReference>
<evidence type="ECO:0000259" key="6">
    <source>
        <dbReference type="Pfam" id="PF00717"/>
    </source>
</evidence>
<evidence type="ECO:0000256" key="1">
    <source>
        <dbReference type="ARBA" id="ARBA00022670"/>
    </source>
</evidence>
<accession>A0ABW4MEQ3</accession>
<dbReference type="InterPro" id="IPR019756">
    <property type="entry name" value="Pept_S26A_signal_pept_1_Ser-AS"/>
</dbReference>
<dbReference type="Gene3D" id="2.10.109.10">
    <property type="entry name" value="Umud Fragment, subunit A"/>
    <property type="match status" value="1"/>
</dbReference>
<keyword evidence="5" id="KW-0804">Transcription</keyword>
<sequence>MMSSDPRAELERLIQSHGDDYSALSRLVGRNPAYIQQFIKRGSPKNLPERERSILARYYGVDPQLLGAPEEVGGKSDNLKLVPKLAVGASAGAGALADGEALAGKVGFDEQWLRKLGVEPRNVSLIRVEGDSMQPTLNDGDDIMVDKGAALKPLRDGIHVIRIDGVLMVKRLAPAPGGRLSVLSDNPAYPSWPDRDPAEVQVVGRVVWVGRRL</sequence>